<keyword evidence="2" id="KW-0813">Transport</keyword>
<feature type="transmembrane region" description="Helical" evidence="6">
    <location>
        <begin position="113"/>
        <end position="135"/>
    </location>
</feature>
<protein>
    <submittedName>
        <fullName evidence="8">Major facilitator superfamily (MFS) profile domain-containing protein</fullName>
    </submittedName>
</protein>
<comment type="subcellular location">
    <subcellularLocation>
        <location evidence="1">Membrane</location>
        <topology evidence="1">Multi-pass membrane protein</topology>
    </subcellularLocation>
</comment>
<dbReference type="InterPro" id="IPR052983">
    <property type="entry name" value="MFS_Riboflavin_Transporter"/>
</dbReference>
<sequence length="184" mass="20073">METDDFILKRIPKKARPYVVATAGIALQASYGWFLSFGNILPYLVSYLRWKVDPNQTTGSMIWLLSLMNGIPFAVLIGGYLERKIGARLTIIIGSVQYTSMIALSYFSIQHSYILLLITLGLLQCFGSGIAYNAIMIQALRWFPGQAGMASGLISAGAGLGGFFIAPIQTKFINPNNLPANKDG</sequence>
<evidence type="ECO:0000256" key="3">
    <source>
        <dbReference type="ARBA" id="ARBA00022692"/>
    </source>
</evidence>
<keyword evidence="4 6" id="KW-1133">Transmembrane helix</keyword>
<name>A0A914C1S5_9BILA</name>
<dbReference type="GO" id="GO:0016020">
    <property type="term" value="C:membrane"/>
    <property type="evidence" value="ECO:0007669"/>
    <property type="project" value="UniProtKB-SubCell"/>
</dbReference>
<dbReference type="SUPFAM" id="SSF103473">
    <property type="entry name" value="MFS general substrate transporter"/>
    <property type="match status" value="1"/>
</dbReference>
<keyword evidence="7" id="KW-1185">Reference proteome</keyword>
<proteinExistence type="predicted"/>
<feature type="transmembrane region" description="Helical" evidence="6">
    <location>
        <begin position="88"/>
        <end position="107"/>
    </location>
</feature>
<accession>A0A914C1S5</accession>
<feature type="transmembrane region" description="Helical" evidence="6">
    <location>
        <begin position="18"/>
        <end position="41"/>
    </location>
</feature>
<evidence type="ECO:0000256" key="2">
    <source>
        <dbReference type="ARBA" id="ARBA00022448"/>
    </source>
</evidence>
<feature type="transmembrane region" description="Helical" evidence="6">
    <location>
        <begin position="147"/>
        <end position="168"/>
    </location>
</feature>
<dbReference type="Proteomes" id="UP000887540">
    <property type="component" value="Unplaced"/>
</dbReference>
<evidence type="ECO:0000313" key="8">
    <source>
        <dbReference type="WBParaSite" id="ACRNAN_Path_1478.g5781.t1"/>
    </source>
</evidence>
<organism evidence="7 8">
    <name type="scientific">Acrobeloides nanus</name>
    <dbReference type="NCBI Taxonomy" id="290746"/>
    <lineage>
        <taxon>Eukaryota</taxon>
        <taxon>Metazoa</taxon>
        <taxon>Ecdysozoa</taxon>
        <taxon>Nematoda</taxon>
        <taxon>Chromadorea</taxon>
        <taxon>Rhabditida</taxon>
        <taxon>Tylenchina</taxon>
        <taxon>Cephalobomorpha</taxon>
        <taxon>Cephaloboidea</taxon>
        <taxon>Cephalobidae</taxon>
        <taxon>Acrobeloides</taxon>
    </lineage>
</organism>
<evidence type="ECO:0000256" key="4">
    <source>
        <dbReference type="ARBA" id="ARBA00022989"/>
    </source>
</evidence>
<dbReference type="PANTHER" id="PTHR43385">
    <property type="entry name" value="RIBOFLAVIN TRANSPORTER RIBJ"/>
    <property type="match status" value="1"/>
</dbReference>
<dbReference type="WBParaSite" id="ACRNAN_Path_1478.g5781.t1">
    <property type="protein sequence ID" value="ACRNAN_Path_1478.g5781.t1"/>
    <property type="gene ID" value="ACRNAN_Path_1478.g5781"/>
</dbReference>
<dbReference type="Gene3D" id="1.20.1250.20">
    <property type="entry name" value="MFS general substrate transporter like domains"/>
    <property type="match status" value="1"/>
</dbReference>
<dbReference type="PANTHER" id="PTHR43385:SF1">
    <property type="entry name" value="RIBOFLAVIN TRANSPORTER RIBJ"/>
    <property type="match status" value="1"/>
</dbReference>
<keyword evidence="3 6" id="KW-0812">Transmembrane</keyword>
<dbReference type="InterPro" id="IPR036259">
    <property type="entry name" value="MFS_trans_sf"/>
</dbReference>
<dbReference type="AlphaFoldDB" id="A0A914C1S5"/>
<feature type="transmembrane region" description="Helical" evidence="6">
    <location>
        <begin position="61"/>
        <end position="81"/>
    </location>
</feature>
<evidence type="ECO:0000256" key="1">
    <source>
        <dbReference type="ARBA" id="ARBA00004141"/>
    </source>
</evidence>
<keyword evidence="5 6" id="KW-0472">Membrane</keyword>
<evidence type="ECO:0000256" key="5">
    <source>
        <dbReference type="ARBA" id="ARBA00023136"/>
    </source>
</evidence>
<evidence type="ECO:0000256" key="6">
    <source>
        <dbReference type="SAM" id="Phobius"/>
    </source>
</evidence>
<reference evidence="8" key="1">
    <citation type="submission" date="2022-11" db="UniProtKB">
        <authorList>
            <consortium name="WormBaseParasite"/>
        </authorList>
    </citation>
    <scope>IDENTIFICATION</scope>
</reference>
<evidence type="ECO:0000313" key="7">
    <source>
        <dbReference type="Proteomes" id="UP000887540"/>
    </source>
</evidence>